<dbReference type="Gene3D" id="3.90.550.10">
    <property type="entry name" value="Spore Coat Polysaccharide Biosynthesis Protein SpsA, Chain A"/>
    <property type="match status" value="1"/>
</dbReference>
<dbReference type="STRING" id="910347.SAMN05421773_108118"/>
<evidence type="ECO:0000256" key="1">
    <source>
        <dbReference type="ARBA" id="ARBA00022679"/>
    </source>
</evidence>
<dbReference type="UniPathway" id="UPA00071"/>
<comment type="pathway">
    <text evidence="5">Cofactor biosynthesis; coenzyme F420 biosynthesis.</text>
</comment>
<keyword evidence="1 5" id="KW-0808">Transferase</keyword>
<evidence type="ECO:0000256" key="4">
    <source>
        <dbReference type="ARBA" id="ARBA00023134"/>
    </source>
</evidence>
<dbReference type="PANTHER" id="PTHR40392">
    <property type="entry name" value="2-PHOSPHO-L-LACTATE GUANYLYLTRANSFERASE"/>
    <property type="match status" value="1"/>
</dbReference>
<sequence length="252" mass="24577">MQNGPVREAGDGWVLVVPLKPLRLAKSRLAAAAGDELRPALALAFALDTVAAALRCPAVAGVLVVTEDPAAGERLRGLGGPPGGTGVPEGRVAVLPDGPGRGLNAAVTHGVRAVRAGAGPSGARGGRAPVAALNADLPALRPEELARVLGAAAGHARSFLADAAGSGTTLLAVAPGTEPAPAFGPHSRARHLASGAVELAPPGVAGARQDVDTGDDLRAALALGAGPHTTAAVCGHGGEAFGAFRRCGASRG</sequence>
<keyword evidence="4 5" id="KW-0342">GTP-binding</keyword>
<comment type="catalytic activity">
    <reaction evidence="5">
        <text>phosphoenolpyruvate + GTP + H(+) = enolpyruvoyl-2-diphospho-5'-guanosine + diphosphate</text>
        <dbReference type="Rhea" id="RHEA:30519"/>
        <dbReference type="ChEBI" id="CHEBI:15378"/>
        <dbReference type="ChEBI" id="CHEBI:33019"/>
        <dbReference type="ChEBI" id="CHEBI:37565"/>
        <dbReference type="ChEBI" id="CHEBI:58702"/>
        <dbReference type="ChEBI" id="CHEBI:143701"/>
        <dbReference type="EC" id="2.7.7.105"/>
    </reaction>
</comment>
<keyword evidence="3 5" id="KW-0547">Nucleotide-binding</keyword>
<dbReference type="Proteomes" id="UP000199207">
    <property type="component" value="Unassembled WGS sequence"/>
</dbReference>
<protein>
    <recommendedName>
        <fullName evidence="5">Phosphoenolpyruvate guanylyltransferase</fullName>
        <shortName evidence="5">PEP guanylyltransferase</shortName>
        <ecNumber evidence="5">2.7.7.105</ecNumber>
    </recommendedName>
</protein>
<evidence type="ECO:0000256" key="5">
    <source>
        <dbReference type="HAMAP-Rule" id="MF_02114"/>
    </source>
</evidence>
<feature type="binding site" evidence="5">
    <location>
        <position position="187"/>
    </location>
    <ligand>
        <name>phosphoenolpyruvate</name>
        <dbReference type="ChEBI" id="CHEBI:58702"/>
    </ligand>
</feature>
<comment type="function">
    <text evidence="5">Guanylyltransferase that catalyzes the activation of phosphoenolpyruvate (PEP) as enolpyruvoyl-2-diphospho-5'-guanosine, via the condensation of PEP with GTP. It is involved in the biosynthesis of coenzyme F420, a hydride carrier cofactor.</text>
</comment>
<dbReference type="NCBIfam" id="TIGR03552">
    <property type="entry name" value="F420_cofC"/>
    <property type="match status" value="1"/>
</dbReference>
<dbReference type="PANTHER" id="PTHR40392:SF1">
    <property type="entry name" value="2-PHOSPHO-L-LACTATE GUANYLYLTRANSFERASE"/>
    <property type="match status" value="1"/>
</dbReference>
<dbReference type="AlphaFoldDB" id="A0A1I1NY56"/>
<keyword evidence="2 5" id="KW-0548">Nucleotidyltransferase</keyword>
<dbReference type="GO" id="GO:0043814">
    <property type="term" value="F:phospholactate guanylyltransferase activity"/>
    <property type="evidence" value="ECO:0007669"/>
    <property type="project" value="InterPro"/>
</dbReference>
<dbReference type="GO" id="GO:0052645">
    <property type="term" value="P:F420-0 metabolic process"/>
    <property type="evidence" value="ECO:0007669"/>
    <property type="project" value="UniProtKB-UniRule"/>
</dbReference>
<dbReference type="EC" id="2.7.7.105" evidence="5"/>
<gene>
    <name evidence="5" type="primary">fbiD</name>
    <name evidence="6" type="ORF">SAMN05421773_108118</name>
</gene>
<accession>A0A1I1NY56</accession>
<dbReference type="OrthoDB" id="9151145at2"/>
<dbReference type="EMBL" id="FOLM01000008">
    <property type="protein sequence ID" value="SFC99653.1"/>
    <property type="molecule type" value="Genomic_DNA"/>
</dbReference>
<evidence type="ECO:0000256" key="3">
    <source>
        <dbReference type="ARBA" id="ARBA00022741"/>
    </source>
</evidence>
<name>A0A1I1NY56_9ACTN</name>
<dbReference type="SUPFAM" id="SSF53448">
    <property type="entry name" value="Nucleotide-diphospho-sugar transferases"/>
    <property type="match status" value="1"/>
</dbReference>
<keyword evidence="7" id="KW-1185">Reference proteome</keyword>
<evidence type="ECO:0000313" key="6">
    <source>
        <dbReference type="EMBL" id="SFC99653.1"/>
    </source>
</evidence>
<evidence type="ECO:0000256" key="2">
    <source>
        <dbReference type="ARBA" id="ARBA00022695"/>
    </source>
</evidence>
<organism evidence="6 7">
    <name type="scientific">Streptomyces aidingensis</name>
    <dbReference type="NCBI Taxonomy" id="910347"/>
    <lineage>
        <taxon>Bacteria</taxon>
        <taxon>Bacillati</taxon>
        <taxon>Actinomycetota</taxon>
        <taxon>Actinomycetes</taxon>
        <taxon>Kitasatosporales</taxon>
        <taxon>Streptomycetaceae</taxon>
        <taxon>Streptomyces</taxon>
    </lineage>
</organism>
<dbReference type="GO" id="GO:0005525">
    <property type="term" value="F:GTP binding"/>
    <property type="evidence" value="ECO:0007669"/>
    <property type="project" value="UniProtKB-KW"/>
</dbReference>
<dbReference type="InterPro" id="IPR029044">
    <property type="entry name" value="Nucleotide-diphossugar_trans"/>
</dbReference>
<dbReference type="InterPro" id="IPR002835">
    <property type="entry name" value="CofC"/>
</dbReference>
<feature type="binding site" evidence="5">
    <location>
        <position position="184"/>
    </location>
    <ligand>
        <name>phosphoenolpyruvate</name>
        <dbReference type="ChEBI" id="CHEBI:58702"/>
    </ligand>
</feature>
<feature type="binding site" evidence="5">
    <location>
        <position position="168"/>
    </location>
    <ligand>
        <name>phosphoenolpyruvate</name>
        <dbReference type="ChEBI" id="CHEBI:58702"/>
    </ligand>
</feature>
<reference evidence="6 7" key="1">
    <citation type="submission" date="2016-10" db="EMBL/GenBank/DDBJ databases">
        <authorList>
            <person name="de Groot N.N."/>
        </authorList>
    </citation>
    <scope>NUCLEOTIDE SEQUENCE [LARGE SCALE GENOMIC DNA]</scope>
    <source>
        <strain evidence="6 7">CGMCC 4.5739</strain>
    </source>
</reference>
<proteinExistence type="inferred from homology"/>
<evidence type="ECO:0000313" key="7">
    <source>
        <dbReference type="Proteomes" id="UP000199207"/>
    </source>
</evidence>
<dbReference type="HAMAP" id="MF_02114">
    <property type="entry name" value="CofC"/>
    <property type="match status" value="1"/>
</dbReference>
<comment type="similarity">
    <text evidence="5">Belongs to the CofC family.</text>
</comment>